<protein>
    <submittedName>
        <fullName evidence="2">Uncharacterized protein</fullName>
    </submittedName>
</protein>
<organism evidence="2">
    <name type="scientific">Indivirus ILV1</name>
    <dbReference type="NCBI Taxonomy" id="1977633"/>
    <lineage>
        <taxon>Viruses</taxon>
        <taxon>Varidnaviria</taxon>
        <taxon>Bamfordvirae</taxon>
        <taxon>Nucleocytoviricota</taxon>
        <taxon>Megaviricetes</taxon>
        <taxon>Imitervirales</taxon>
        <taxon>Mimiviridae</taxon>
        <taxon>Klosneuvirinae</taxon>
        <taxon>Indivirus</taxon>
    </lineage>
</organism>
<sequence>MEDEIIVHDEKGKKKCAWFIGKDNEECNKNVINDTKYCKSHQYVIDYTDKEKKESKRCSGCRKVKWFPADQATCGCGNKRAAKANEKRKEANKDKVEQKKAEQKKKEDEKQKLINQGHIECPGCAEARPHESFIGIANQTTKKCQVCRDKQKKNDTNRKKSRDWAKERIEHPETYEKKKEYNREYQKIYVRK</sequence>
<evidence type="ECO:0000256" key="1">
    <source>
        <dbReference type="SAM" id="MobiDB-lite"/>
    </source>
</evidence>
<proteinExistence type="predicted"/>
<feature type="region of interest" description="Disordered" evidence="1">
    <location>
        <begin position="82"/>
        <end position="112"/>
    </location>
</feature>
<accession>A0A1V0SDX8</accession>
<gene>
    <name evidence="2" type="ORF">Indivirus_4_16</name>
</gene>
<dbReference type="EMBL" id="KY684088">
    <property type="protein sequence ID" value="ARF09844.1"/>
    <property type="molecule type" value="Genomic_DNA"/>
</dbReference>
<evidence type="ECO:0000313" key="2">
    <source>
        <dbReference type="EMBL" id="ARF09844.1"/>
    </source>
</evidence>
<reference evidence="2" key="1">
    <citation type="journal article" date="2017" name="Science">
        <title>Giant viruses with an expanded complement of translation system components.</title>
        <authorList>
            <person name="Schulz F."/>
            <person name="Yutin N."/>
            <person name="Ivanova N.N."/>
            <person name="Ortega D.R."/>
            <person name="Lee T.K."/>
            <person name="Vierheilig J."/>
            <person name="Daims H."/>
            <person name="Horn M."/>
            <person name="Wagner M."/>
            <person name="Jensen G.J."/>
            <person name="Kyrpides N.C."/>
            <person name="Koonin E.V."/>
            <person name="Woyke T."/>
        </authorList>
    </citation>
    <scope>NUCLEOTIDE SEQUENCE</scope>
    <source>
        <strain evidence="2">ILV1</strain>
    </source>
</reference>
<name>A0A1V0SDX8_9VIRU</name>
<feature type="compositionally biased region" description="Basic and acidic residues" evidence="1">
    <location>
        <begin position="83"/>
        <end position="112"/>
    </location>
</feature>